<evidence type="ECO:0000313" key="2">
    <source>
        <dbReference type="Proteomes" id="UP000606889"/>
    </source>
</evidence>
<comment type="caution">
    <text evidence="1">The sequence shown here is derived from an EMBL/GenBank/DDBJ whole genome shotgun (WGS) entry which is preliminary data.</text>
</comment>
<reference evidence="1 2" key="1">
    <citation type="submission" date="2020-08" db="EMBL/GenBank/DDBJ databases">
        <title>Genome public.</title>
        <authorList>
            <person name="Liu C."/>
            <person name="Sun Q."/>
        </authorList>
    </citation>
    <scope>NUCLEOTIDE SEQUENCE [LARGE SCALE GENOMIC DNA]</scope>
    <source>
        <strain evidence="1 2">NSJ-35</strain>
    </source>
</reference>
<dbReference type="InterPro" id="IPR030489">
    <property type="entry name" value="TR_Rrf2-type_CS"/>
</dbReference>
<dbReference type="PANTHER" id="PTHR33221">
    <property type="entry name" value="WINGED HELIX-TURN-HELIX TRANSCRIPTIONAL REGULATOR, RRF2 FAMILY"/>
    <property type="match status" value="1"/>
</dbReference>
<proteinExistence type="predicted"/>
<sequence>MKFQLATDYAIRILCYLHENNNRLSTATHLSEKLGITYLYFMKLTCVLKQAGLIQSVQGCNGGYQLAKNAENATLYDVVKVIEGDIKINRCLEEDRFCSRDAAEWCTVHTFFQELQDGFIARLDSVHIRDLCPKTEKRKSAAWEYAALEV</sequence>
<dbReference type="PANTHER" id="PTHR33221:SF15">
    <property type="entry name" value="HTH-TYPE TRANSCRIPTIONAL REGULATOR YWGB-RELATED"/>
    <property type="match status" value="1"/>
</dbReference>
<protein>
    <submittedName>
        <fullName evidence="1">Rrf2 family transcriptional regulator</fullName>
    </submittedName>
</protein>
<dbReference type="Proteomes" id="UP000606889">
    <property type="component" value="Unassembled WGS sequence"/>
</dbReference>
<evidence type="ECO:0000313" key="1">
    <source>
        <dbReference type="EMBL" id="MBC5648691.1"/>
    </source>
</evidence>
<organism evidence="1 2">
    <name type="scientific">Christensenella tenuis</name>
    <dbReference type="NCBI Taxonomy" id="2763033"/>
    <lineage>
        <taxon>Bacteria</taxon>
        <taxon>Bacillati</taxon>
        <taxon>Bacillota</taxon>
        <taxon>Clostridia</taxon>
        <taxon>Christensenellales</taxon>
        <taxon>Christensenellaceae</taxon>
        <taxon>Christensenella</taxon>
    </lineage>
</organism>
<gene>
    <name evidence="1" type="ORF">H8S18_10110</name>
</gene>
<dbReference type="PROSITE" id="PS51197">
    <property type="entry name" value="HTH_RRF2_2"/>
    <property type="match status" value="1"/>
</dbReference>
<dbReference type="Pfam" id="PF02082">
    <property type="entry name" value="Rrf2"/>
    <property type="match status" value="1"/>
</dbReference>
<dbReference type="NCBIfam" id="TIGR00738">
    <property type="entry name" value="rrf2_super"/>
    <property type="match status" value="1"/>
</dbReference>
<keyword evidence="2" id="KW-1185">Reference proteome</keyword>
<dbReference type="EMBL" id="JACOON010000005">
    <property type="protein sequence ID" value="MBC5648691.1"/>
    <property type="molecule type" value="Genomic_DNA"/>
</dbReference>
<dbReference type="SUPFAM" id="SSF46785">
    <property type="entry name" value="Winged helix' DNA-binding domain"/>
    <property type="match status" value="1"/>
</dbReference>
<dbReference type="PROSITE" id="PS01332">
    <property type="entry name" value="HTH_RRF2_1"/>
    <property type="match status" value="1"/>
</dbReference>
<accession>A0ABR7EG16</accession>
<name>A0ABR7EG16_9FIRM</name>
<dbReference type="RefSeq" id="WP_186858187.1">
    <property type="nucleotide sequence ID" value="NZ_JACOON010000005.1"/>
</dbReference>
<dbReference type="InterPro" id="IPR036388">
    <property type="entry name" value="WH-like_DNA-bd_sf"/>
</dbReference>
<dbReference type="InterPro" id="IPR000944">
    <property type="entry name" value="Tscrpt_reg_Rrf2"/>
</dbReference>
<dbReference type="InterPro" id="IPR036390">
    <property type="entry name" value="WH_DNA-bd_sf"/>
</dbReference>
<dbReference type="Gene3D" id="1.10.10.10">
    <property type="entry name" value="Winged helix-like DNA-binding domain superfamily/Winged helix DNA-binding domain"/>
    <property type="match status" value="1"/>
</dbReference>